<proteinExistence type="predicted"/>
<reference evidence="5" key="1">
    <citation type="submission" date="2025-08" db="UniProtKB">
        <authorList>
            <consortium name="RefSeq"/>
        </authorList>
    </citation>
    <scope>IDENTIFICATION</scope>
</reference>
<protein>
    <submittedName>
        <fullName evidence="5">Coiled-coil domain-containing protein 63-like</fullName>
    </submittedName>
</protein>
<dbReference type="Proteomes" id="UP000695007">
    <property type="component" value="Unplaced"/>
</dbReference>
<feature type="domain" description="ODAD1 central coiled coil region" evidence="3">
    <location>
        <begin position="120"/>
        <end position="399"/>
    </location>
</feature>
<dbReference type="PANTHER" id="PTHR21694:SF18">
    <property type="entry name" value="COILED-COIL DOMAIN-CONTAINING PROTEIN 63"/>
    <property type="match status" value="1"/>
</dbReference>
<evidence type="ECO:0000313" key="4">
    <source>
        <dbReference type="Proteomes" id="UP000695007"/>
    </source>
</evidence>
<feature type="non-terminal residue" evidence="5">
    <location>
        <position position="1"/>
    </location>
</feature>
<dbReference type="GeneID" id="105361617"/>
<evidence type="ECO:0000313" key="5">
    <source>
        <dbReference type="RefSeq" id="XP_011497170.1"/>
    </source>
</evidence>
<feature type="coiled-coil region" evidence="2">
    <location>
        <begin position="305"/>
        <end position="371"/>
    </location>
</feature>
<sequence length="522" mass="61054">LKRQYRIIENDRAVYVEDARNQLRNQNHIIDKLETEKAELVLAIKAAKSSGNVRKDEVLSAELKTILDKRSHFIEQIKIERQQIAEIQEQFIKLGKEVSGLKLKVFTEHQQKEKKEKNERLISVLENRLEVATTRFNILVNENSKLRQDIDDLLEERGQFNILWTRLSNQLNSGKRVINDLIEQATITFNQRDEEINKINGLKERGLRDLHHHTIEMCEMQRTIDNEMKLQEFLGVKGQYRKMNDLDDKKKAEKELKRQEMRNKIGVYNEILALVRQFTGEKVIDKLTQQFLKQEEENFALFSYVNELNDELEGLQTRVAQLRTSIDEARKLNVHRGEEQAETLKTIASELEKQTNEANATEKKLHEANAVMDSLLRGIDMLFHTTHCDKSPILELLGNNSTVNVENVMLYLGIIEKRINEMLNKVFWIDRMRRQELRIDESKKPKLQIPEISNIAPTQPCALCIEKEELENVSEGLEIPLTLNEVKNKLELRLQHDHSNLLHNVSGCHLPASRKIIQKRYQ</sequence>
<evidence type="ECO:0000256" key="2">
    <source>
        <dbReference type="SAM" id="Coils"/>
    </source>
</evidence>
<dbReference type="PANTHER" id="PTHR21694">
    <property type="entry name" value="COILED-COIL DOMAIN-CONTAINING PROTEIN 63"/>
    <property type="match status" value="1"/>
</dbReference>
<keyword evidence="4" id="KW-1185">Reference proteome</keyword>
<dbReference type="AlphaFoldDB" id="A0AAJ6YFM9"/>
<organism evidence="4 5">
    <name type="scientific">Ceratosolen solmsi marchali</name>
    <dbReference type="NCBI Taxonomy" id="326594"/>
    <lineage>
        <taxon>Eukaryota</taxon>
        <taxon>Metazoa</taxon>
        <taxon>Ecdysozoa</taxon>
        <taxon>Arthropoda</taxon>
        <taxon>Hexapoda</taxon>
        <taxon>Insecta</taxon>
        <taxon>Pterygota</taxon>
        <taxon>Neoptera</taxon>
        <taxon>Endopterygota</taxon>
        <taxon>Hymenoptera</taxon>
        <taxon>Apocrita</taxon>
        <taxon>Proctotrupomorpha</taxon>
        <taxon>Chalcidoidea</taxon>
        <taxon>Agaonidae</taxon>
        <taxon>Agaoninae</taxon>
        <taxon>Ceratosolen</taxon>
    </lineage>
</organism>
<dbReference type="RefSeq" id="XP_011497170.1">
    <property type="nucleotide sequence ID" value="XM_011498868.1"/>
</dbReference>
<dbReference type="Pfam" id="PF21773">
    <property type="entry name" value="ODAD1_CC"/>
    <property type="match status" value="1"/>
</dbReference>
<name>A0AAJ6YFM9_9HYME</name>
<keyword evidence="1 2" id="KW-0175">Coiled coil</keyword>
<evidence type="ECO:0000256" key="1">
    <source>
        <dbReference type="ARBA" id="ARBA00023054"/>
    </source>
</evidence>
<feature type="coiled-coil region" evidence="2">
    <location>
        <begin position="16"/>
        <end position="50"/>
    </location>
</feature>
<evidence type="ECO:0000259" key="3">
    <source>
        <dbReference type="Pfam" id="PF21773"/>
    </source>
</evidence>
<accession>A0AAJ6YFM9</accession>
<dbReference type="InterPro" id="IPR049258">
    <property type="entry name" value="ODAD1_CC"/>
</dbReference>
<gene>
    <name evidence="5" type="primary">LOC105361617</name>
</gene>
<dbReference type="InterPro" id="IPR051876">
    <property type="entry name" value="ODA-DC/CCD"/>
</dbReference>
<dbReference type="KEGG" id="csol:105361617"/>
<feature type="coiled-coil region" evidence="2">
    <location>
        <begin position="115"/>
        <end position="156"/>
    </location>
</feature>